<keyword evidence="8" id="KW-0804">Transcription</keyword>
<keyword evidence="3" id="KW-0678">Repressor</keyword>
<evidence type="ECO:0000256" key="1">
    <source>
        <dbReference type="ARBA" id="ARBA00004123"/>
    </source>
</evidence>
<keyword evidence="12" id="KW-1185">Reference proteome</keyword>
<gene>
    <name evidence="11" type="ORF">FGIG_07934</name>
</gene>
<evidence type="ECO:0000256" key="8">
    <source>
        <dbReference type="ARBA" id="ARBA00023163"/>
    </source>
</evidence>
<evidence type="ECO:0000256" key="9">
    <source>
        <dbReference type="ARBA" id="ARBA00023242"/>
    </source>
</evidence>
<dbReference type="InterPro" id="IPR007747">
    <property type="entry name" value="Menin"/>
</dbReference>
<feature type="region of interest" description="Disordered" evidence="10">
    <location>
        <begin position="81"/>
        <end position="112"/>
    </location>
</feature>
<name>A0A504YHR8_FASGI</name>
<dbReference type="OrthoDB" id="5962932at2759"/>
<comment type="subcellular location">
    <subcellularLocation>
        <location evidence="1">Nucleus</location>
    </subcellularLocation>
</comment>
<evidence type="ECO:0000256" key="2">
    <source>
        <dbReference type="ARBA" id="ARBA00021162"/>
    </source>
</evidence>
<accession>A0A504YHR8</accession>
<dbReference type="GO" id="GO:0000403">
    <property type="term" value="F:Y-form DNA binding"/>
    <property type="evidence" value="ECO:0007669"/>
    <property type="project" value="TreeGrafter"/>
</dbReference>
<dbReference type="GO" id="GO:0006325">
    <property type="term" value="P:chromatin organization"/>
    <property type="evidence" value="ECO:0007669"/>
    <property type="project" value="UniProtKB-KW"/>
</dbReference>
<keyword evidence="5" id="KW-0156">Chromatin regulator</keyword>
<feature type="region of interest" description="Disordered" evidence="10">
    <location>
        <begin position="149"/>
        <end position="172"/>
    </location>
</feature>
<organism evidence="11 12">
    <name type="scientific">Fasciola gigantica</name>
    <name type="common">Giant liver fluke</name>
    <dbReference type="NCBI Taxonomy" id="46835"/>
    <lineage>
        <taxon>Eukaryota</taxon>
        <taxon>Metazoa</taxon>
        <taxon>Spiralia</taxon>
        <taxon>Lophotrochozoa</taxon>
        <taxon>Platyhelminthes</taxon>
        <taxon>Trematoda</taxon>
        <taxon>Digenea</taxon>
        <taxon>Plagiorchiida</taxon>
        <taxon>Echinostomata</taxon>
        <taxon>Echinostomatoidea</taxon>
        <taxon>Fasciolidae</taxon>
        <taxon>Fasciola</taxon>
    </lineage>
</organism>
<dbReference type="Proteomes" id="UP000316759">
    <property type="component" value="Unassembled WGS sequence"/>
</dbReference>
<dbReference type="GO" id="GO:0003682">
    <property type="term" value="F:chromatin binding"/>
    <property type="evidence" value="ECO:0007669"/>
    <property type="project" value="TreeGrafter"/>
</dbReference>
<dbReference type="EMBL" id="SUNJ01013176">
    <property type="protein sequence ID" value="TPP57457.1"/>
    <property type="molecule type" value="Genomic_DNA"/>
</dbReference>
<evidence type="ECO:0000256" key="6">
    <source>
        <dbReference type="ARBA" id="ARBA00023015"/>
    </source>
</evidence>
<dbReference type="GO" id="GO:0008285">
    <property type="term" value="P:negative regulation of cell population proliferation"/>
    <property type="evidence" value="ECO:0007669"/>
    <property type="project" value="TreeGrafter"/>
</dbReference>
<dbReference type="PANTHER" id="PTHR12693">
    <property type="entry name" value="MENIN"/>
    <property type="match status" value="1"/>
</dbReference>
<dbReference type="GO" id="GO:0006357">
    <property type="term" value="P:regulation of transcription by RNA polymerase II"/>
    <property type="evidence" value="ECO:0007669"/>
    <property type="project" value="TreeGrafter"/>
</dbReference>
<evidence type="ECO:0000256" key="5">
    <source>
        <dbReference type="ARBA" id="ARBA00022853"/>
    </source>
</evidence>
<feature type="compositionally biased region" description="Basic and acidic residues" evidence="10">
    <location>
        <begin position="81"/>
        <end position="108"/>
    </location>
</feature>
<evidence type="ECO:0000256" key="7">
    <source>
        <dbReference type="ARBA" id="ARBA00023125"/>
    </source>
</evidence>
<proteinExistence type="predicted"/>
<evidence type="ECO:0000313" key="12">
    <source>
        <dbReference type="Proteomes" id="UP000316759"/>
    </source>
</evidence>
<keyword evidence="9" id="KW-0539">Nucleus</keyword>
<dbReference type="GO" id="GO:0000976">
    <property type="term" value="F:transcription cis-regulatory region binding"/>
    <property type="evidence" value="ECO:0007669"/>
    <property type="project" value="TreeGrafter"/>
</dbReference>
<sequence length="172" mass="18611">MTVNKSRERLAHSQSIHSLLSAGFLDSFGLAYATVAAFRLPGYLDVDLVLSEDHHWVEFGPPDARQTADIASWVPGGHLLAARENDKPDNTVEPRSECGSQDDARDKNNPPPIRVPPLVRSWLYVSGHLVICRPSVRAVVAAAAGRQPGSYLPAYSQEPTSAPSSEDFGTPP</sequence>
<dbReference type="Pfam" id="PF05053">
    <property type="entry name" value="Menin"/>
    <property type="match status" value="1"/>
</dbReference>
<dbReference type="GO" id="GO:0045786">
    <property type="term" value="P:negative regulation of cell cycle"/>
    <property type="evidence" value="ECO:0007669"/>
    <property type="project" value="TreeGrafter"/>
</dbReference>
<dbReference type="AlphaFoldDB" id="A0A504YHR8"/>
<evidence type="ECO:0000256" key="10">
    <source>
        <dbReference type="SAM" id="MobiDB-lite"/>
    </source>
</evidence>
<dbReference type="GO" id="GO:0000785">
    <property type="term" value="C:chromatin"/>
    <property type="evidence" value="ECO:0007669"/>
    <property type="project" value="TreeGrafter"/>
</dbReference>
<reference evidence="11 12" key="1">
    <citation type="submission" date="2019-04" db="EMBL/GenBank/DDBJ databases">
        <title>Annotation for the trematode Fasciola gigantica.</title>
        <authorList>
            <person name="Choi Y.-J."/>
        </authorList>
    </citation>
    <scope>NUCLEOTIDE SEQUENCE [LARGE SCALE GENOMIC DNA]</scope>
    <source>
        <strain evidence="11">Uganda_cow_1</strain>
    </source>
</reference>
<protein>
    <recommendedName>
        <fullName evidence="2">Menin</fullName>
    </recommendedName>
</protein>
<comment type="caution">
    <text evidence="11">The sequence shown here is derived from an EMBL/GenBank/DDBJ whole genome shotgun (WGS) entry which is preliminary data.</text>
</comment>
<evidence type="ECO:0000313" key="11">
    <source>
        <dbReference type="EMBL" id="TPP57457.1"/>
    </source>
</evidence>
<dbReference type="PANTHER" id="PTHR12693:SF3">
    <property type="entry name" value="MENIN"/>
    <property type="match status" value="1"/>
</dbReference>
<keyword evidence="4" id="KW-0597">Phosphoprotein</keyword>
<keyword evidence="6" id="KW-0805">Transcription regulation</keyword>
<keyword evidence="7" id="KW-0238">DNA-binding</keyword>
<dbReference type="STRING" id="46835.A0A504YHR8"/>
<evidence type="ECO:0000256" key="4">
    <source>
        <dbReference type="ARBA" id="ARBA00022553"/>
    </source>
</evidence>
<dbReference type="GO" id="GO:0035097">
    <property type="term" value="C:histone methyltransferase complex"/>
    <property type="evidence" value="ECO:0007669"/>
    <property type="project" value="TreeGrafter"/>
</dbReference>
<evidence type="ECO:0000256" key="3">
    <source>
        <dbReference type="ARBA" id="ARBA00022491"/>
    </source>
</evidence>